<dbReference type="PROSITE" id="PS51030">
    <property type="entry name" value="NUCLEAR_REC_DBD_2"/>
    <property type="match status" value="1"/>
</dbReference>
<dbReference type="PROSITE" id="PS51843">
    <property type="entry name" value="NR_LBD"/>
    <property type="match status" value="1"/>
</dbReference>
<evidence type="ECO:0000256" key="5">
    <source>
        <dbReference type="ARBA" id="ARBA00022833"/>
    </source>
</evidence>
<accession>A0AA88HE88</accession>
<dbReference type="PRINTS" id="PR00398">
    <property type="entry name" value="STRDHORMONER"/>
</dbReference>
<dbReference type="GO" id="GO:0003700">
    <property type="term" value="F:DNA-binding transcription factor activity"/>
    <property type="evidence" value="ECO:0007669"/>
    <property type="project" value="InterPro"/>
</dbReference>
<dbReference type="GO" id="GO:0008270">
    <property type="term" value="F:zinc ion binding"/>
    <property type="evidence" value="ECO:0007669"/>
    <property type="project" value="UniProtKB-KW"/>
</dbReference>
<dbReference type="SMART" id="SM00430">
    <property type="entry name" value="HOLI"/>
    <property type="match status" value="1"/>
</dbReference>
<dbReference type="InterPro" id="IPR001628">
    <property type="entry name" value="Znf_hrmn_rcpt"/>
</dbReference>
<keyword evidence="10 11" id="KW-0539">Nucleus</keyword>
<evidence type="ECO:0000259" key="14">
    <source>
        <dbReference type="PROSITE" id="PS51843"/>
    </source>
</evidence>
<keyword evidence="6 11" id="KW-0805">Transcription regulation</keyword>
<dbReference type="FunFam" id="3.30.50.10:FF:000012">
    <property type="entry name" value="Hepatocyte nuclear factor 4, alpha"/>
    <property type="match status" value="1"/>
</dbReference>
<dbReference type="InterPro" id="IPR000536">
    <property type="entry name" value="Nucl_hrmn_rcpt_lig-bd"/>
</dbReference>
<name>A0AA88HE88_ARTSF</name>
<evidence type="ECO:0000256" key="6">
    <source>
        <dbReference type="ARBA" id="ARBA00023015"/>
    </source>
</evidence>
<feature type="compositionally biased region" description="Pro residues" evidence="12">
    <location>
        <begin position="17"/>
        <end position="28"/>
    </location>
</feature>
<keyword evidence="16" id="KW-1185">Reference proteome</keyword>
<dbReference type="PRINTS" id="PR00047">
    <property type="entry name" value="STROIDFINGER"/>
</dbReference>
<keyword evidence="7 11" id="KW-0238">DNA-binding</keyword>
<evidence type="ECO:0000313" key="16">
    <source>
        <dbReference type="Proteomes" id="UP001187531"/>
    </source>
</evidence>
<feature type="region of interest" description="Disordered" evidence="12">
    <location>
        <begin position="60"/>
        <end position="88"/>
    </location>
</feature>
<evidence type="ECO:0000256" key="8">
    <source>
        <dbReference type="ARBA" id="ARBA00023163"/>
    </source>
</evidence>
<evidence type="ECO:0000256" key="9">
    <source>
        <dbReference type="ARBA" id="ARBA00023170"/>
    </source>
</evidence>
<dbReference type="Pfam" id="PF00105">
    <property type="entry name" value="zf-C4"/>
    <property type="match status" value="1"/>
</dbReference>
<sequence length="561" mass="62117">MDSRSTHSSPSFHTSYPPRPQNHQPPYPGVVVSHQALHQSQPRSQNHHSSYVGVVVSHQAVHQSQSGIPNHHQQHQHEHHQRHNNQGPSSVIVQNTISLPAENGPTSHVTDGVSIAQQQVVSSTSHQAAPGSLNIDGANGISGACAICGDRATGKHYGASSCDGCKGFFRRSVRKDHKYSCRFNRACTVDKDKRNQCRYCRLRKCIKAGMKKEAVQNERDRISCRRPNYDESPNSLGISLPVLTNAETFCRTASHHTDFDLRSKRLATFSDVCESMRHQLLILVEWAKCIPAFVELNVEDQVALLRAHAGENLLLGLSKRSMMVQDALLLGNDSVIFRNGTENDFHAIAVRIMDELLEPFRVSQIDETEFACLKAIVFFDPNAKGLIEVSRVRAIRHHAALLLEDYIADHQYSARGRFGEILLTMPSLQSISLMMVGRIELACLFGHTKIDSLLQEMLLGGGTSSNNNSSTIRQTCNEPSRYLQPNTTSSGITSLIPLSSPSSPLLSQNNMMTHNSIHHVPGSHLLPVGHSTMSPSSVETQYHISIGQSFKQEISESEQNY</sequence>
<comment type="similarity">
    <text evidence="2">Belongs to the nuclear hormone receptor family. NR2 subfamily.</text>
</comment>
<dbReference type="PROSITE" id="PS00031">
    <property type="entry name" value="NUCLEAR_REC_DBD_1"/>
    <property type="match status" value="1"/>
</dbReference>
<feature type="region of interest" description="Disordered" evidence="12">
    <location>
        <begin position="1"/>
        <end position="29"/>
    </location>
</feature>
<feature type="domain" description="Nuclear receptor" evidence="13">
    <location>
        <begin position="142"/>
        <end position="217"/>
    </location>
</feature>
<dbReference type="SUPFAM" id="SSF57716">
    <property type="entry name" value="Glucocorticoid receptor-like (DNA-binding domain)"/>
    <property type="match status" value="1"/>
</dbReference>
<dbReference type="Gene3D" id="1.10.565.10">
    <property type="entry name" value="Retinoid X Receptor"/>
    <property type="match status" value="1"/>
</dbReference>
<dbReference type="Gene3D" id="3.30.50.10">
    <property type="entry name" value="Erythroid Transcription Factor GATA-1, subunit A"/>
    <property type="match status" value="1"/>
</dbReference>
<dbReference type="PANTHER" id="PTHR24083">
    <property type="entry name" value="NUCLEAR HORMONE RECEPTOR"/>
    <property type="match status" value="1"/>
</dbReference>
<keyword evidence="3 11" id="KW-0479">Metal-binding</keyword>
<organism evidence="15 16">
    <name type="scientific">Artemia franciscana</name>
    <name type="common">Brine shrimp</name>
    <name type="synonym">Artemia sanfranciscana</name>
    <dbReference type="NCBI Taxonomy" id="6661"/>
    <lineage>
        <taxon>Eukaryota</taxon>
        <taxon>Metazoa</taxon>
        <taxon>Ecdysozoa</taxon>
        <taxon>Arthropoda</taxon>
        <taxon>Crustacea</taxon>
        <taxon>Branchiopoda</taxon>
        <taxon>Anostraca</taxon>
        <taxon>Artemiidae</taxon>
        <taxon>Artemia</taxon>
    </lineage>
</organism>
<evidence type="ECO:0000256" key="11">
    <source>
        <dbReference type="RuleBase" id="RU004334"/>
    </source>
</evidence>
<evidence type="ECO:0000259" key="13">
    <source>
        <dbReference type="PROSITE" id="PS51030"/>
    </source>
</evidence>
<comment type="caution">
    <text evidence="15">The sequence shown here is derived from an EMBL/GenBank/DDBJ whole genome shotgun (WGS) entry which is preliminary data.</text>
</comment>
<evidence type="ECO:0000256" key="1">
    <source>
        <dbReference type="ARBA" id="ARBA00004123"/>
    </source>
</evidence>
<evidence type="ECO:0000256" key="12">
    <source>
        <dbReference type="SAM" id="MobiDB-lite"/>
    </source>
</evidence>
<keyword evidence="9 11" id="KW-0675">Receptor</keyword>
<dbReference type="SUPFAM" id="SSF48508">
    <property type="entry name" value="Nuclear receptor ligand-binding domain"/>
    <property type="match status" value="1"/>
</dbReference>
<feature type="compositionally biased region" description="Polar residues" evidence="12">
    <location>
        <begin position="1"/>
        <end position="14"/>
    </location>
</feature>
<evidence type="ECO:0000256" key="2">
    <source>
        <dbReference type="ARBA" id="ARBA00006421"/>
    </source>
</evidence>
<keyword evidence="5 11" id="KW-0862">Zinc</keyword>
<dbReference type="GO" id="GO:0000978">
    <property type="term" value="F:RNA polymerase II cis-regulatory region sequence-specific DNA binding"/>
    <property type="evidence" value="ECO:0007669"/>
    <property type="project" value="InterPro"/>
</dbReference>
<dbReference type="Pfam" id="PF00104">
    <property type="entry name" value="Hormone_recep"/>
    <property type="match status" value="1"/>
</dbReference>
<feature type="domain" description="NR LBD" evidence="14">
    <location>
        <begin position="235"/>
        <end position="461"/>
    </location>
</feature>
<feature type="compositionally biased region" description="Basic residues" evidence="12">
    <location>
        <begin position="72"/>
        <end position="83"/>
    </location>
</feature>
<comment type="subcellular location">
    <subcellularLocation>
        <location evidence="1 11">Nucleus</location>
    </subcellularLocation>
</comment>
<dbReference type="FunFam" id="1.10.565.10:FF:000026">
    <property type="entry name" value="Hepatocyte nuclear factor 4"/>
    <property type="match status" value="1"/>
</dbReference>
<dbReference type="EMBL" id="JAVRJZ010000018">
    <property type="protein sequence ID" value="KAK2708695.1"/>
    <property type="molecule type" value="Genomic_DNA"/>
</dbReference>
<keyword evidence="4 11" id="KW-0863">Zinc-finger</keyword>
<dbReference type="InterPro" id="IPR049636">
    <property type="entry name" value="HNF4-like_DBD"/>
</dbReference>
<dbReference type="InterPro" id="IPR050274">
    <property type="entry name" value="Nuclear_hormone_rcpt_NR2"/>
</dbReference>
<evidence type="ECO:0000256" key="7">
    <source>
        <dbReference type="ARBA" id="ARBA00023125"/>
    </source>
</evidence>
<dbReference type="Proteomes" id="UP001187531">
    <property type="component" value="Unassembled WGS sequence"/>
</dbReference>
<evidence type="ECO:0000256" key="4">
    <source>
        <dbReference type="ARBA" id="ARBA00022771"/>
    </source>
</evidence>
<dbReference type="InterPro" id="IPR035500">
    <property type="entry name" value="NHR-like_dom_sf"/>
</dbReference>
<feature type="compositionally biased region" description="Low complexity" evidence="12">
    <location>
        <begin position="60"/>
        <end position="71"/>
    </location>
</feature>
<dbReference type="InterPro" id="IPR001723">
    <property type="entry name" value="Nuclear_hrmn_rcpt"/>
</dbReference>
<reference evidence="15" key="1">
    <citation type="submission" date="2023-07" db="EMBL/GenBank/DDBJ databases">
        <title>Chromosome-level genome assembly of Artemia franciscana.</title>
        <authorList>
            <person name="Jo E."/>
        </authorList>
    </citation>
    <scope>NUCLEOTIDE SEQUENCE</scope>
    <source>
        <tissue evidence="15">Whole body</tissue>
    </source>
</reference>
<dbReference type="GO" id="GO:0005634">
    <property type="term" value="C:nucleus"/>
    <property type="evidence" value="ECO:0007669"/>
    <property type="project" value="UniProtKB-SubCell"/>
</dbReference>
<protein>
    <submittedName>
        <fullName evidence="15">Uncharacterized protein</fullName>
    </submittedName>
</protein>
<dbReference type="InterPro" id="IPR013088">
    <property type="entry name" value="Znf_NHR/GATA"/>
</dbReference>
<gene>
    <name evidence="15" type="ORF">QYM36_014335</name>
</gene>
<dbReference type="SMART" id="SM00399">
    <property type="entry name" value="ZnF_C4"/>
    <property type="match status" value="1"/>
</dbReference>
<evidence type="ECO:0000256" key="10">
    <source>
        <dbReference type="ARBA" id="ARBA00023242"/>
    </source>
</evidence>
<evidence type="ECO:0000313" key="15">
    <source>
        <dbReference type="EMBL" id="KAK2708694.1"/>
    </source>
</evidence>
<dbReference type="AlphaFoldDB" id="A0AA88HE88"/>
<proteinExistence type="inferred from homology"/>
<dbReference type="EMBL" id="JAVRJZ010000018">
    <property type="protein sequence ID" value="KAK2708694.1"/>
    <property type="molecule type" value="Genomic_DNA"/>
</dbReference>
<evidence type="ECO:0000256" key="3">
    <source>
        <dbReference type="ARBA" id="ARBA00022723"/>
    </source>
</evidence>
<keyword evidence="8 11" id="KW-0804">Transcription</keyword>
<dbReference type="CDD" id="cd06960">
    <property type="entry name" value="NR_DBD_HNF4A"/>
    <property type="match status" value="1"/>
</dbReference>